<evidence type="ECO:0008006" key="5">
    <source>
        <dbReference type="Google" id="ProtNLM"/>
    </source>
</evidence>
<keyword evidence="1" id="KW-0539">Nucleus</keyword>
<dbReference type="Proteomes" id="UP000233524">
    <property type="component" value="Unassembled WGS sequence"/>
</dbReference>
<dbReference type="OrthoDB" id="5818554at2759"/>
<feature type="region of interest" description="Disordered" evidence="2">
    <location>
        <begin position="655"/>
        <end position="676"/>
    </location>
</feature>
<dbReference type="InterPro" id="IPR001138">
    <property type="entry name" value="Zn2Cys6_DnaBD"/>
</dbReference>
<reference evidence="3 4" key="1">
    <citation type="journal article" date="2017" name="G3 (Bethesda)">
        <title>First Draft Genome Sequence of the Pathogenic Fungus Lomentospora prolificans (Formerly Scedosporium prolificans).</title>
        <authorList>
            <person name="Luo R."/>
            <person name="Zimin A."/>
            <person name="Workman R."/>
            <person name="Fan Y."/>
            <person name="Pertea G."/>
            <person name="Grossman N."/>
            <person name="Wear M.P."/>
            <person name="Jia B."/>
            <person name="Miller H."/>
            <person name="Casadevall A."/>
            <person name="Timp W."/>
            <person name="Zhang S.X."/>
            <person name="Salzberg S.L."/>
        </authorList>
    </citation>
    <scope>NUCLEOTIDE SEQUENCE [LARGE SCALE GENOMIC DNA]</scope>
    <source>
        <strain evidence="3 4">JHH-5317</strain>
    </source>
</reference>
<dbReference type="STRING" id="41688.A0A2N3MZ71"/>
<dbReference type="EMBL" id="NLAX01001623">
    <property type="protein sequence ID" value="PKS05484.1"/>
    <property type="molecule type" value="Genomic_DNA"/>
</dbReference>
<dbReference type="GO" id="GO:0008270">
    <property type="term" value="F:zinc ion binding"/>
    <property type="evidence" value="ECO:0007669"/>
    <property type="project" value="InterPro"/>
</dbReference>
<evidence type="ECO:0000313" key="4">
    <source>
        <dbReference type="Proteomes" id="UP000233524"/>
    </source>
</evidence>
<evidence type="ECO:0000313" key="3">
    <source>
        <dbReference type="EMBL" id="PKS05484.1"/>
    </source>
</evidence>
<dbReference type="GO" id="GO:0000981">
    <property type="term" value="F:DNA-binding transcription factor activity, RNA polymerase II-specific"/>
    <property type="evidence" value="ECO:0007669"/>
    <property type="project" value="InterPro"/>
</dbReference>
<feature type="region of interest" description="Disordered" evidence="2">
    <location>
        <begin position="193"/>
        <end position="222"/>
    </location>
</feature>
<dbReference type="GO" id="GO:0005634">
    <property type="term" value="C:nucleus"/>
    <property type="evidence" value="ECO:0007669"/>
    <property type="project" value="TreeGrafter"/>
</dbReference>
<feature type="compositionally biased region" description="Basic and acidic residues" evidence="2">
    <location>
        <begin position="655"/>
        <end position="670"/>
    </location>
</feature>
<dbReference type="PANTHER" id="PTHR31644:SF1">
    <property type="entry name" value="ZN(II)2CYS6 TRANSCRIPTION FACTOR (EUROFUNG)"/>
    <property type="match status" value="1"/>
</dbReference>
<feature type="compositionally biased region" description="Polar residues" evidence="2">
    <location>
        <begin position="200"/>
        <end position="214"/>
    </location>
</feature>
<dbReference type="PANTHER" id="PTHR31644">
    <property type="entry name" value="TRANSCRIPTIONAL ACTIVATOR ARO80-RELATED"/>
    <property type="match status" value="1"/>
</dbReference>
<proteinExistence type="predicted"/>
<evidence type="ECO:0000256" key="2">
    <source>
        <dbReference type="SAM" id="MobiDB-lite"/>
    </source>
</evidence>
<name>A0A2N3MZ71_9PEZI</name>
<organism evidence="3 4">
    <name type="scientific">Lomentospora prolificans</name>
    <dbReference type="NCBI Taxonomy" id="41688"/>
    <lineage>
        <taxon>Eukaryota</taxon>
        <taxon>Fungi</taxon>
        <taxon>Dikarya</taxon>
        <taxon>Ascomycota</taxon>
        <taxon>Pezizomycotina</taxon>
        <taxon>Sordariomycetes</taxon>
        <taxon>Hypocreomycetidae</taxon>
        <taxon>Microascales</taxon>
        <taxon>Microascaceae</taxon>
        <taxon>Lomentospora</taxon>
    </lineage>
</organism>
<dbReference type="InterPro" id="IPR052780">
    <property type="entry name" value="AAA_Catabolism_Regulators"/>
</dbReference>
<evidence type="ECO:0000256" key="1">
    <source>
        <dbReference type="ARBA" id="ARBA00023242"/>
    </source>
</evidence>
<feature type="compositionally biased region" description="Basic residues" evidence="2">
    <location>
        <begin position="74"/>
        <end position="83"/>
    </location>
</feature>
<dbReference type="InParanoid" id="A0A2N3MZ71"/>
<dbReference type="VEuPathDB" id="FungiDB:jhhlp_008862"/>
<comment type="caution">
    <text evidence="3">The sequence shown here is derived from an EMBL/GenBank/DDBJ whole genome shotgun (WGS) entry which is preliminary data.</text>
</comment>
<dbReference type="CDD" id="cd00067">
    <property type="entry name" value="GAL4"/>
    <property type="match status" value="1"/>
</dbReference>
<gene>
    <name evidence="3" type="ORF">jhhlp_008862</name>
</gene>
<feature type="compositionally biased region" description="Polar residues" evidence="2">
    <location>
        <begin position="84"/>
        <end position="100"/>
    </location>
</feature>
<protein>
    <recommendedName>
        <fullName evidence="5">Transcription factor domain-containing protein</fullName>
    </recommendedName>
</protein>
<keyword evidence="4" id="KW-1185">Reference proteome</keyword>
<dbReference type="CDD" id="cd12148">
    <property type="entry name" value="fungal_TF_MHR"/>
    <property type="match status" value="1"/>
</dbReference>
<feature type="region of interest" description="Disordered" evidence="2">
    <location>
        <begin position="74"/>
        <end position="164"/>
    </location>
</feature>
<accession>A0A2N3MZ71</accession>
<dbReference type="AlphaFoldDB" id="A0A2N3MZ71"/>
<sequence>MSHHWTRVHPVFEGEREACAQGVSRLPCQENTLRSVCESCPARHIRDCGDNAGEPPCRRCQEEGHECVLVASRRGGRRVRKRTQSTFNSTASNLGQSPRRTNGDHGSPRSPRNNHHRASMNPSLGTLDDRLHVDWTTSTDNNWDGVERQDIDDPTTTDGSNKDQNLENHIASADLLNPSDALGLLAQVASHDDEGVAGGTPSNNLSNTPHSNHNSAHEEPIDFTPISSGILSESNATMLVHDYQQKYHSYFPIVPKDIFNTRDVLYWIQMEPYIMAAVFTVASHNHPNLSEVHAACSAYMERLVSGLIYTGSSSVGAVEALLILAEWAPQRLENKSSIGRGEEDHGAWMQVGCAIRLGYLQNLEQTGLLLGKAASSDPDTQRKRLAWAACYMSDRQVSIRVGKGFWSRGPGPTTVISPTNLPTLEGMQGGYDNLSLLFQANMELTQLYSNAHDILYSSTSHREHLYLGGEYVRYIDDFAATLRKWQLMWGALSCTPHVKATLMLSYDFLRLYINAFAFQATISRVVARARQLSPGNFNSRSVFSDIAGSPDARFIYESIDAANSLLGTLNSFIDPVTGLRYMPLRYYLYVIHAAVFLFKARAAGALRPEADKIVRRAVDVTISRFQKSAVHPHSPGYRYAKLLYLLWHKPPRKAGNKEAATDAAGQRDTHQGLNFPEQNRGVVTPVAFGSLDQFSWRDLGSVGQFIASDGSIPDNNFASPGFDLDSVGVGVNIAETGDWLDPLLSVTDLVF</sequence>